<keyword evidence="2" id="KW-1185">Reference proteome</keyword>
<dbReference type="AlphaFoldDB" id="A0A1Z4BKT3"/>
<accession>A0A1Z4BKT3</accession>
<evidence type="ECO:0000313" key="1">
    <source>
        <dbReference type="EMBL" id="ASF41888.1"/>
    </source>
</evidence>
<sequence length="201" mass="23157">MEKIFYLISDPSQNIPEADNNWIEELKNKEIICSCGNVISPSPIDIYLSEKFRKNFAPLTAVIGVNIQMLRKDLMSILEINNIEKMFFIGDVYDVNKKKSEDYISMVPKKVVPIRGGKESSCKRCEQCGRVMYFPLPLNNWYILKNDIPNLPLFPSTLYGIIIDELKYKELKLSGIKKISYDKLKVLNKAIDGYDSLFNVD</sequence>
<name>A0A1Z4BKT3_9FLAO</name>
<dbReference type="RefSeq" id="WP_088593097.1">
    <property type="nucleotide sequence ID" value="NZ_CP022022.1"/>
</dbReference>
<proteinExistence type="predicted"/>
<gene>
    <name evidence="1" type="ORF">CBG49_01605</name>
</gene>
<protein>
    <submittedName>
        <fullName evidence="1">Uncharacterized protein</fullName>
    </submittedName>
</protein>
<evidence type="ECO:0000313" key="2">
    <source>
        <dbReference type="Proteomes" id="UP000197007"/>
    </source>
</evidence>
<dbReference type="Proteomes" id="UP000197007">
    <property type="component" value="Chromosome"/>
</dbReference>
<dbReference type="KEGG" id="capn:CBG49_01605"/>
<dbReference type="EMBL" id="CP022022">
    <property type="protein sequence ID" value="ASF41888.1"/>
    <property type="molecule type" value="Genomic_DNA"/>
</dbReference>
<reference evidence="2" key="1">
    <citation type="submission" date="2017-06" db="EMBL/GenBank/DDBJ databases">
        <title>Complete genome sequence of Capnocytophaga sp. KCOM 1579 (=ChDC OS43) isolated from a human refractory periapical abscess lesion.</title>
        <authorList>
            <person name="Kook J.-K."/>
            <person name="Park S.-N."/>
            <person name="Lim Y.K."/>
            <person name="Roh H."/>
        </authorList>
    </citation>
    <scope>NUCLEOTIDE SEQUENCE [LARGE SCALE GENOMIC DNA]</scope>
    <source>
        <strain evidence="2">ChDC OS43</strain>
    </source>
</reference>
<organism evidence="1 2">
    <name type="scientific">Capnocytophaga endodontalis</name>
    <dbReference type="NCBI Taxonomy" id="2708117"/>
    <lineage>
        <taxon>Bacteria</taxon>
        <taxon>Pseudomonadati</taxon>
        <taxon>Bacteroidota</taxon>
        <taxon>Flavobacteriia</taxon>
        <taxon>Flavobacteriales</taxon>
        <taxon>Flavobacteriaceae</taxon>
        <taxon>Capnocytophaga</taxon>
    </lineage>
</organism>